<name>A0A8F9TX02_9BACT</name>
<feature type="transmembrane region" description="Helical" evidence="1">
    <location>
        <begin position="34"/>
        <end position="64"/>
    </location>
</feature>
<dbReference type="Proteomes" id="UP000825051">
    <property type="component" value="Chromosome"/>
</dbReference>
<dbReference type="Pfam" id="PF09835">
    <property type="entry name" value="DUF2062"/>
    <property type="match status" value="1"/>
</dbReference>
<dbReference type="KEGG" id="ole:K0B96_02925"/>
<evidence type="ECO:0000256" key="1">
    <source>
        <dbReference type="SAM" id="Phobius"/>
    </source>
</evidence>
<sequence>MTPPAAEPKRSLWQRRVLDPIVAQLTQGITPEKIALTLAVGSACALFPILGTTTILCFLVALVLRLNQPIVQLINQALWPVHVPVIYLCVRLGERVFAVPHVPFRIRHMQEMLWHHPGVFFHQFGMTAVHAVIAWAMLAPFYILLVYALSLPLTRSIYRIKHAAAVESAQAPEHPVP</sequence>
<proteinExistence type="predicted"/>
<feature type="domain" description="DUF2062" evidence="2">
    <location>
        <begin position="27"/>
        <end position="159"/>
    </location>
</feature>
<reference evidence="3" key="1">
    <citation type="submission" date="2021-08" db="EMBL/GenBank/DDBJ databases">
        <title>Genome of a novel bacterium of the phylum Verrucomicrobia, Oleiharenicola sp. KSB-15.</title>
        <authorList>
            <person name="Chung J.-H."/>
            <person name="Ahn J.-H."/>
            <person name="Yoon Y."/>
            <person name="Kim D.-Y."/>
            <person name="An S.-H."/>
            <person name="Park I."/>
            <person name="Yeon J."/>
        </authorList>
    </citation>
    <scope>NUCLEOTIDE SEQUENCE</scope>
    <source>
        <strain evidence="3">KSB-15</strain>
    </source>
</reference>
<keyword evidence="1" id="KW-0472">Membrane</keyword>
<evidence type="ECO:0000313" key="3">
    <source>
        <dbReference type="EMBL" id="QYM79587.1"/>
    </source>
</evidence>
<dbReference type="AlphaFoldDB" id="A0A8F9TX02"/>
<dbReference type="EMBL" id="CP080507">
    <property type="protein sequence ID" value="QYM79587.1"/>
    <property type="molecule type" value="Genomic_DNA"/>
</dbReference>
<evidence type="ECO:0000313" key="4">
    <source>
        <dbReference type="Proteomes" id="UP000825051"/>
    </source>
</evidence>
<evidence type="ECO:0000259" key="2">
    <source>
        <dbReference type="Pfam" id="PF09835"/>
    </source>
</evidence>
<accession>A0A8F9TX02</accession>
<keyword evidence="4" id="KW-1185">Reference proteome</keyword>
<dbReference type="PANTHER" id="PTHR35102">
    <property type="entry name" value="E3 UBIQUITIN-PROTEIN LIGASE"/>
    <property type="match status" value="1"/>
</dbReference>
<dbReference type="InterPro" id="IPR018639">
    <property type="entry name" value="DUF2062"/>
</dbReference>
<organism evidence="3 4">
    <name type="scientific">Horticoccus luteus</name>
    <dbReference type="NCBI Taxonomy" id="2862869"/>
    <lineage>
        <taxon>Bacteria</taxon>
        <taxon>Pseudomonadati</taxon>
        <taxon>Verrucomicrobiota</taxon>
        <taxon>Opitutia</taxon>
        <taxon>Opitutales</taxon>
        <taxon>Opitutaceae</taxon>
        <taxon>Horticoccus</taxon>
    </lineage>
</organism>
<dbReference type="RefSeq" id="WP_220163662.1">
    <property type="nucleotide sequence ID" value="NZ_CP080507.1"/>
</dbReference>
<dbReference type="PANTHER" id="PTHR35102:SF1">
    <property type="entry name" value="E3 UBIQUITIN-PROTEIN LIGASE"/>
    <property type="match status" value="1"/>
</dbReference>
<protein>
    <submittedName>
        <fullName evidence="3">DUF2062 domain-containing protein</fullName>
    </submittedName>
</protein>
<keyword evidence="1" id="KW-1133">Transmembrane helix</keyword>
<feature type="transmembrane region" description="Helical" evidence="1">
    <location>
        <begin position="124"/>
        <end position="149"/>
    </location>
</feature>
<keyword evidence="1" id="KW-0812">Transmembrane</keyword>
<gene>
    <name evidence="3" type="ORF">K0B96_02925</name>
</gene>